<evidence type="ECO:0000313" key="5">
    <source>
        <dbReference type="Proteomes" id="UP000000346"/>
    </source>
</evidence>
<dbReference type="STRING" id="666510.ASAC_1129"/>
<name>D9Q2J6_ACIS3</name>
<keyword evidence="5" id="KW-1185">Reference proteome</keyword>
<evidence type="ECO:0000313" key="4">
    <source>
        <dbReference type="EMBL" id="ADL19534.1"/>
    </source>
</evidence>
<sequence length="226" mass="23617">MTFNVAKMQVFGNSNVGVYIFANDKIALVPPDMEQKDKQLIEDVLGVDVYEVTIMGTRLIGVLVAGNNNGLLVPSTITEGELQTLKEALGNSMNIGVVPSSNNAIGNLVAANSHGALVYPGLDNSTTKLISDVLGVEVAKRAISGISTVGAVIAVTDIGGLSHPDTGDDELEFLKDLFKVPFKTGTINFGVSFIKTGLVVNNRGAIVGANTSGPEIARIQMVFSGL</sequence>
<dbReference type="GeneID" id="9499379"/>
<evidence type="ECO:0000256" key="2">
    <source>
        <dbReference type="ARBA" id="ARBA00022917"/>
    </source>
</evidence>
<comment type="function">
    <text evidence="3">Binds to the 50S ribosomal subunit and prevents its association with the 30S ribosomal subunit to form the 70S initiation complex.</text>
</comment>
<dbReference type="NCBIfam" id="TIGR00323">
    <property type="entry name" value="eIF-6"/>
    <property type="match status" value="1"/>
</dbReference>
<keyword evidence="1 3" id="KW-0396">Initiation factor</keyword>
<dbReference type="GO" id="GO:0043022">
    <property type="term" value="F:ribosome binding"/>
    <property type="evidence" value="ECO:0007669"/>
    <property type="project" value="InterPro"/>
</dbReference>
<dbReference type="eggNOG" id="arCOG04176">
    <property type="taxonomic scope" value="Archaea"/>
</dbReference>
<evidence type="ECO:0000256" key="1">
    <source>
        <dbReference type="ARBA" id="ARBA00022540"/>
    </source>
</evidence>
<dbReference type="AlphaFoldDB" id="D9Q2J6"/>
<dbReference type="InterPro" id="IPR002769">
    <property type="entry name" value="eIF6"/>
</dbReference>
<dbReference type="GO" id="GO:0003743">
    <property type="term" value="F:translation initiation factor activity"/>
    <property type="evidence" value="ECO:0007669"/>
    <property type="project" value="UniProtKB-UniRule"/>
</dbReference>
<dbReference type="PIRSF" id="PIRSF006413">
    <property type="entry name" value="IF-6"/>
    <property type="match status" value="1"/>
</dbReference>
<accession>D9Q2J6</accession>
<dbReference type="RefSeq" id="WP_013267046.1">
    <property type="nucleotide sequence ID" value="NC_014374.1"/>
</dbReference>
<organism evidence="4 5">
    <name type="scientific">Acidilobus saccharovorans (strain DSM 16705 / JCM 18335 / VKM B-2471 / 345-15)</name>
    <dbReference type="NCBI Taxonomy" id="666510"/>
    <lineage>
        <taxon>Archaea</taxon>
        <taxon>Thermoproteota</taxon>
        <taxon>Thermoprotei</taxon>
        <taxon>Acidilobales</taxon>
        <taxon>Acidilobaceae</taxon>
        <taxon>Acidilobus</taxon>
    </lineage>
</organism>
<dbReference type="Gene3D" id="3.75.10.10">
    <property type="entry name" value="L-arginine/glycine Amidinotransferase, Chain A"/>
    <property type="match status" value="1"/>
</dbReference>
<dbReference type="KEGG" id="asc:ASAC_1129"/>
<dbReference type="InParanoid" id="D9Q2J6"/>
<dbReference type="HOGENOM" id="CLU_071894_1_0_2"/>
<protein>
    <recommendedName>
        <fullName evidence="3">Translation initiation factor 6</fullName>
        <shortName evidence="3">aIF-6</shortName>
    </recommendedName>
</protein>
<comment type="similarity">
    <text evidence="3">Belongs to the eIF-6 family.</text>
</comment>
<dbReference type="NCBIfam" id="NF003135">
    <property type="entry name" value="PRK04046.3-3"/>
    <property type="match status" value="1"/>
</dbReference>
<dbReference type="Proteomes" id="UP000000346">
    <property type="component" value="Chromosome"/>
</dbReference>
<dbReference type="EMBL" id="CP001742">
    <property type="protein sequence ID" value="ADL19534.1"/>
    <property type="molecule type" value="Genomic_DNA"/>
</dbReference>
<dbReference type="FunCoup" id="D9Q2J6">
    <property type="interactions" value="169"/>
</dbReference>
<keyword evidence="2 3" id="KW-0648">Protein biosynthesis</keyword>
<evidence type="ECO:0000256" key="3">
    <source>
        <dbReference type="HAMAP-Rule" id="MF_00032"/>
    </source>
</evidence>
<dbReference type="Pfam" id="PF01912">
    <property type="entry name" value="eIF-6"/>
    <property type="match status" value="1"/>
</dbReference>
<reference evidence="4 5" key="1">
    <citation type="journal article" date="2010" name="Appl. Environ. Microbiol.">
        <title>The genome sequence of the crenarchaeon Acidilobus saccharovorans supports a new order, Acidilobales, and suggests an important ecological role in terrestrial acidic hot springs.</title>
        <authorList>
            <person name="Mardanov A.V."/>
            <person name="Svetlitchnyi V.A."/>
            <person name="Beletsky A.V."/>
            <person name="Prokofeva M.I."/>
            <person name="Bonch-Osmolovskaya E.A."/>
            <person name="Ravin N.V."/>
            <person name="Skryabin K.G."/>
        </authorList>
    </citation>
    <scope>NUCLEOTIDE SEQUENCE [LARGE SCALE GENOMIC DNA]</scope>
    <source>
        <strain evidence="5">DSM 16705 / JCM 18335 / VKM B-2471 / 345-15</strain>
    </source>
</reference>
<proteinExistence type="inferred from homology"/>
<dbReference type="SUPFAM" id="SSF55909">
    <property type="entry name" value="Pentein"/>
    <property type="match status" value="1"/>
</dbReference>
<dbReference type="HAMAP" id="MF_00032">
    <property type="entry name" value="eIF_6"/>
    <property type="match status" value="1"/>
</dbReference>
<dbReference type="PANTHER" id="PTHR10784">
    <property type="entry name" value="TRANSLATION INITIATION FACTOR 6"/>
    <property type="match status" value="1"/>
</dbReference>
<dbReference type="GO" id="GO:0042256">
    <property type="term" value="P:cytosolic ribosome assembly"/>
    <property type="evidence" value="ECO:0007669"/>
    <property type="project" value="InterPro"/>
</dbReference>
<dbReference type="OrthoDB" id="33582at2157"/>
<gene>
    <name evidence="3" type="primary">eif6</name>
    <name evidence="4" type="ordered locus">ASAC_1129</name>
</gene>
<dbReference type="SMART" id="SM00654">
    <property type="entry name" value="eIF6"/>
    <property type="match status" value="1"/>
</dbReference>